<organism evidence="1">
    <name type="scientific">Myoviridae sp. ct9Fw19</name>
    <dbReference type="NCBI Taxonomy" id="2826624"/>
    <lineage>
        <taxon>Viruses</taxon>
        <taxon>Duplodnaviria</taxon>
        <taxon>Heunggongvirae</taxon>
        <taxon>Uroviricota</taxon>
        <taxon>Caudoviricetes</taxon>
    </lineage>
</organism>
<protein>
    <submittedName>
        <fullName evidence="1">Uncharacterized protein</fullName>
    </submittedName>
</protein>
<reference evidence="1" key="1">
    <citation type="journal article" date="2021" name="Proc. Natl. Acad. Sci. U.S.A.">
        <title>A Catalog of Tens of Thousands of Viruses from Human Metagenomes Reveals Hidden Associations with Chronic Diseases.</title>
        <authorList>
            <person name="Tisza M.J."/>
            <person name="Buck C.B."/>
        </authorList>
    </citation>
    <scope>NUCLEOTIDE SEQUENCE</scope>
    <source>
        <strain evidence="1">Ct9Fw19</strain>
    </source>
</reference>
<proteinExistence type="predicted"/>
<dbReference type="EMBL" id="BK014870">
    <property type="protein sequence ID" value="DAD79696.1"/>
    <property type="molecule type" value="Genomic_DNA"/>
</dbReference>
<evidence type="ECO:0000313" key="1">
    <source>
        <dbReference type="EMBL" id="DAD79696.1"/>
    </source>
</evidence>
<sequence length="203" mass="22547">MDITAERCEQVISDLQRISVQDAHHCFGCGREHNCSLHGCAIIRDAVDLIQSLSARPTAKRTTIMPNDIVLHVPSGEKWAVCGVDHIRGELVPYGYPFPTIAQISDCVLLELCYEQMGQTREAAQELEKCGLHRFIDPCWLIAQAYDSAELYRESFDDLMSKGNCNNCVKKQWCGSAAKPGETVRANCPLYAAPAEEEANAEE</sequence>
<name>A0A8S5MC02_9CAUD</name>
<accession>A0A8S5MC02</accession>